<feature type="region of interest" description="Disordered" evidence="1">
    <location>
        <begin position="274"/>
        <end position="398"/>
    </location>
</feature>
<feature type="compositionally biased region" description="Acidic residues" evidence="1">
    <location>
        <begin position="629"/>
        <end position="642"/>
    </location>
</feature>
<dbReference type="AlphaFoldDB" id="A0A8H6N1X8"/>
<gene>
    <name evidence="2" type="ORF">CSOJ01_03033</name>
</gene>
<evidence type="ECO:0000256" key="1">
    <source>
        <dbReference type="SAM" id="MobiDB-lite"/>
    </source>
</evidence>
<dbReference type="Proteomes" id="UP000652219">
    <property type="component" value="Unassembled WGS sequence"/>
</dbReference>
<sequence length="691" mass="78319">MMDDEELRLWEGIMNEVFTTDGFSEFRDGPSLVRGIRASRVLCIEDIVEMSCVRAGRKTVHVYHSPPQAVALALGQFNTRIHGTIFIEPECISIASRQRLVERLDERRDLCSWMQRRGPMMSSKDMPVGGLTEDEILMLRCSLDANSGVIRRPEVKDFRIPESDEFHDDATQRTDVEDWVQAVDVADSLEQSLESLESLESLGSVCTRSRPPPLIIDDDDLVSYSSEDWAHAVDDRADSLEDSEYIVYKPSDSTRLTCDGDSLVFYPISRHYPQKDHQVHPNSPIANTDHRGAQTDEDQEAAERRDGGAAEEQPPTLLQQKPSAAARSAPCESQSHSQVSKLSERQRETEAKPLEAKAHERKIVNADLAQTSSEIQHTKDQVLEKSNTDPKARLDVKDGPGQYLPKTYKYNSIEELIAGYKVDWGREEAINIPEQTEMDIKTRLEKMESLWHNHCKKDEENNAALQKRLKTLESLEEERLMESIQQKLTSLNQKLDAFDKDRAAKKTMLSRLPEGQARLVENAKNAELEQENRSLEARLKALEEEHQKLRTEHSSLSATVVDQQETIAAMEHRIEELEGLIASDSEEDSDDEDSDEDSDYRPNDDSEDYSDEYSNDGSYDDYDGHSDDHSDEDSVSDSDEHSEDSPIYDYGDDDSSGRDPGIFTDGVHVLGSDNMCHICAAQHQVLDRNQW</sequence>
<feature type="compositionally biased region" description="Acidic residues" evidence="1">
    <location>
        <begin position="605"/>
        <end position="621"/>
    </location>
</feature>
<proteinExistence type="predicted"/>
<evidence type="ECO:0000313" key="2">
    <source>
        <dbReference type="EMBL" id="KAF6816410.1"/>
    </source>
</evidence>
<keyword evidence="3" id="KW-1185">Reference proteome</keyword>
<name>A0A8H6N1X8_9PEZI</name>
<evidence type="ECO:0000313" key="3">
    <source>
        <dbReference type="Proteomes" id="UP000652219"/>
    </source>
</evidence>
<feature type="compositionally biased region" description="Acidic residues" evidence="1">
    <location>
        <begin position="584"/>
        <end position="598"/>
    </location>
</feature>
<accession>A0A8H6N1X8</accession>
<comment type="caution">
    <text evidence="2">The sequence shown here is derived from an EMBL/GenBank/DDBJ whole genome shotgun (WGS) entry which is preliminary data.</text>
</comment>
<reference evidence="2 3" key="1">
    <citation type="journal article" date="2020" name="Phytopathology">
        <title>Genome Sequence Resources of Colletotrichum truncatum, C. plurivorum, C. musicola, and C. sojae: Four Species Pathogenic to Soybean (Glycine max).</title>
        <authorList>
            <person name="Rogerio F."/>
            <person name="Boufleur T.R."/>
            <person name="Ciampi-Guillardi M."/>
            <person name="Sukno S.A."/>
            <person name="Thon M.R."/>
            <person name="Massola Junior N.S."/>
            <person name="Baroncelli R."/>
        </authorList>
    </citation>
    <scope>NUCLEOTIDE SEQUENCE [LARGE SCALE GENOMIC DNA]</scope>
    <source>
        <strain evidence="2 3">LFN0009</strain>
    </source>
</reference>
<feature type="compositionally biased region" description="Basic and acidic residues" evidence="1">
    <location>
        <begin position="342"/>
        <end position="364"/>
    </location>
</feature>
<feature type="compositionally biased region" description="Polar residues" evidence="1">
    <location>
        <begin position="331"/>
        <end position="341"/>
    </location>
</feature>
<feature type="compositionally biased region" description="Basic and acidic residues" evidence="1">
    <location>
        <begin position="376"/>
        <end position="398"/>
    </location>
</feature>
<organism evidence="2 3">
    <name type="scientific">Colletotrichum sojae</name>
    <dbReference type="NCBI Taxonomy" id="2175907"/>
    <lineage>
        <taxon>Eukaryota</taxon>
        <taxon>Fungi</taxon>
        <taxon>Dikarya</taxon>
        <taxon>Ascomycota</taxon>
        <taxon>Pezizomycotina</taxon>
        <taxon>Sordariomycetes</taxon>
        <taxon>Hypocreomycetidae</taxon>
        <taxon>Glomerellales</taxon>
        <taxon>Glomerellaceae</taxon>
        <taxon>Colletotrichum</taxon>
        <taxon>Colletotrichum orchidearum species complex</taxon>
    </lineage>
</organism>
<feature type="region of interest" description="Disordered" evidence="1">
    <location>
        <begin position="580"/>
        <end position="664"/>
    </location>
</feature>
<protein>
    <submittedName>
        <fullName evidence="2">Uncharacterized protein</fullName>
    </submittedName>
</protein>
<dbReference type="EMBL" id="WIGN01000028">
    <property type="protein sequence ID" value="KAF6816410.1"/>
    <property type="molecule type" value="Genomic_DNA"/>
</dbReference>